<organism evidence="1 2">
    <name type="scientific">Cichlidogyrus casuarinus</name>
    <dbReference type="NCBI Taxonomy" id="1844966"/>
    <lineage>
        <taxon>Eukaryota</taxon>
        <taxon>Metazoa</taxon>
        <taxon>Spiralia</taxon>
        <taxon>Lophotrochozoa</taxon>
        <taxon>Platyhelminthes</taxon>
        <taxon>Monogenea</taxon>
        <taxon>Monopisthocotylea</taxon>
        <taxon>Dactylogyridea</taxon>
        <taxon>Ancyrocephalidae</taxon>
        <taxon>Cichlidogyrus</taxon>
    </lineage>
</organism>
<sequence length="104" mass="11703">MTVVVQAVIAKTVIVKQVMKKPKVRQIKITVVRKEVIVKLEQVEQTVLTEEVEEQLDKVDKTVIALLKAKNPVTLGKDCENALMLETHLTYFIETSPLILCTST</sequence>
<proteinExistence type="predicted"/>
<comment type="caution">
    <text evidence="1">The sequence shown here is derived from an EMBL/GenBank/DDBJ whole genome shotgun (WGS) entry which is preliminary data.</text>
</comment>
<keyword evidence="2" id="KW-1185">Reference proteome</keyword>
<accession>A0ABD2PKY0</accession>
<gene>
    <name evidence="1" type="ORF">Ciccas_013312</name>
</gene>
<dbReference type="EMBL" id="JBJKFK010005743">
    <property type="protein sequence ID" value="KAL3308161.1"/>
    <property type="molecule type" value="Genomic_DNA"/>
</dbReference>
<evidence type="ECO:0000313" key="1">
    <source>
        <dbReference type="EMBL" id="KAL3308161.1"/>
    </source>
</evidence>
<dbReference type="Proteomes" id="UP001626550">
    <property type="component" value="Unassembled WGS sequence"/>
</dbReference>
<evidence type="ECO:0000313" key="2">
    <source>
        <dbReference type="Proteomes" id="UP001626550"/>
    </source>
</evidence>
<dbReference type="AlphaFoldDB" id="A0ABD2PKY0"/>
<name>A0ABD2PKY0_9PLAT</name>
<reference evidence="1 2" key="1">
    <citation type="submission" date="2024-11" db="EMBL/GenBank/DDBJ databases">
        <title>Adaptive evolution of stress response genes in parasites aligns with host niche diversity.</title>
        <authorList>
            <person name="Hahn C."/>
            <person name="Resl P."/>
        </authorList>
    </citation>
    <scope>NUCLEOTIDE SEQUENCE [LARGE SCALE GENOMIC DNA]</scope>
    <source>
        <strain evidence="1">EGGRZ-B1_66</strain>
        <tissue evidence="1">Body</tissue>
    </source>
</reference>
<protein>
    <submittedName>
        <fullName evidence="1">Uncharacterized protein</fullName>
    </submittedName>
</protein>